<dbReference type="Proteomes" id="UP001295684">
    <property type="component" value="Unassembled WGS sequence"/>
</dbReference>
<evidence type="ECO:0000259" key="8">
    <source>
        <dbReference type="Pfam" id="PF09335"/>
    </source>
</evidence>
<evidence type="ECO:0000256" key="7">
    <source>
        <dbReference type="SAM" id="Phobius"/>
    </source>
</evidence>
<sequence>MNNTQEAKAQKLCDHSHKEETKDYLEGQNKGNLFETLIHRGPEILKNGQHEEHLEEVEQEAQEEGHEEDDKGSNWCTWIFRLTILLGLIGLAIWVIFDSSRLTGVFEGFINWMQKNPYFAPFVFVIVYILATIFFIPGLILTLGAGFAFNEAYGKVWLAILVGSIAVWCGAMIGSMLAMLIGRYLLREWVGKKAKRHKVFGAIDTAIEKEGFKLTLLLRLSPAIPFNLFNYLMGITKVAFVEYALGGLGMIPGTIVYVYFGTTISNLSDVASGKFNGGALQLVLLIVGSIFAIIAVFYVSWVARAEVKKVLKSQEEEKRA</sequence>
<protein>
    <recommendedName>
        <fullName evidence="8">VTT domain-containing protein</fullName>
    </recommendedName>
</protein>
<feature type="transmembrane region" description="Helical" evidence="7">
    <location>
        <begin position="240"/>
        <end position="260"/>
    </location>
</feature>
<feature type="transmembrane region" description="Helical" evidence="7">
    <location>
        <begin position="156"/>
        <end position="186"/>
    </location>
</feature>
<feature type="transmembrane region" description="Helical" evidence="7">
    <location>
        <begin position="78"/>
        <end position="97"/>
    </location>
</feature>
<reference evidence="9" key="1">
    <citation type="submission" date="2023-07" db="EMBL/GenBank/DDBJ databases">
        <authorList>
            <consortium name="AG Swart"/>
            <person name="Singh M."/>
            <person name="Singh A."/>
            <person name="Seah K."/>
            <person name="Emmerich C."/>
        </authorList>
    </citation>
    <scope>NUCLEOTIDE SEQUENCE</scope>
    <source>
        <strain evidence="9">DP1</strain>
    </source>
</reference>
<feature type="domain" description="VTT" evidence="8">
    <location>
        <begin position="136"/>
        <end position="262"/>
    </location>
</feature>
<keyword evidence="5 7" id="KW-0472">Membrane</keyword>
<feature type="compositionally biased region" description="Basic and acidic residues" evidence="6">
    <location>
        <begin position="8"/>
        <end position="24"/>
    </location>
</feature>
<evidence type="ECO:0000256" key="6">
    <source>
        <dbReference type="SAM" id="MobiDB-lite"/>
    </source>
</evidence>
<keyword evidence="2" id="KW-1003">Cell membrane</keyword>
<comment type="caution">
    <text evidence="9">The sequence shown here is derived from an EMBL/GenBank/DDBJ whole genome shotgun (WGS) entry which is preliminary data.</text>
</comment>
<feature type="transmembrane region" description="Helical" evidence="7">
    <location>
        <begin position="280"/>
        <end position="303"/>
    </location>
</feature>
<comment type="subcellular location">
    <subcellularLocation>
        <location evidence="1">Cell membrane</location>
        <topology evidence="1">Multi-pass membrane protein</topology>
    </subcellularLocation>
</comment>
<dbReference type="InterPro" id="IPR032816">
    <property type="entry name" value="VTT_dom"/>
</dbReference>
<dbReference type="PANTHER" id="PTHR12677:SF59">
    <property type="entry name" value="GOLGI APPARATUS MEMBRANE PROTEIN TVP38-RELATED"/>
    <property type="match status" value="1"/>
</dbReference>
<accession>A0AAD1XDZ6</accession>
<feature type="region of interest" description="Disordered" evidence="6">
    <location>
        <begin position="1"/>
        <end position="24"/>
    </location>
</feature>
<name>A0AAD1XDZ6_EUPCR</name>
<keyword evidence="10" id="KW-1185">Reference proteome</keyword>
<dbReference type="InterPro" id="IPR015414">
    <property type="entry name" value="TMEM64"/>
</dbReference>
<evidence type="ECO:0000313" key="10">
    <source>
        <dbReference type="Proteomes" id="UP001295684"/>
    </source>
</evidence>
<keyword evidence="3 7" id="KW-0812">Transmembrane</keyword>
<dbReference type="PANTHER" id="PTHR12677">
    <property type="entry name" value="GOLGI APPARATUS MEMBRANE PROTEIN TVP38-RELATED"/>
    <property type="match status" value="1"/>
</dbReference>
<dbReference type="EMBL" id="CAMPGE010008260">
    <property type="protein sequence ID" value="CAI2367166.1"/>
    <property type="molecule type" value="Genomic_DNA"/>
</dbReference>
<evidence type="ECO:0000256" key="5">
    <source>
        <dbReference type="ARBA" id="ARBA00023136"/>
    </source>
</evidence>
<evidence type="ECO:0000313" key="9">
    <source>
        <dbReference type="EMBL" id="CAI2367166.1"/>
    </source>
</evidence>
<evidence type="ECO:0000256" key="3">
    <source>
        <dbReference type="ARBA" id="ARBA00022692"/>
    </source>
</evidence>
<organism evidence="9 10">
    <name type="scientific">Euplotes crassus</name>
    <dbReference type="NCBI Taxonomy" id="5936"/>
    <lineage>
        <taxon>Eukaryota</taxon>
        <taxon>Sar</taxon>
        <taxon>Alveolata</taxon>
        <taxon>Ciliophora</taxon>
        <taxon>Intramacronucleata</taxon>
        <taxon>Spirotrichea</taxon>
        <taxon>Hypotrichia</taxon>
        <taxon>Euplotida</taxon>
        <taxon>Euplotidae</taxon>
        <taxon>Moneuplotes</taxon>
    </lineage>
</organism>
<feature type="transmembrane region" description="Helical" evidence="7">
    <location>
        <begin position="118"/>
        <end position="144"/>
    </location>
</feature>
<dbReference type="AlphaFoldDB" id="A0AAD1XDZ6"/>
<evidence type="ECO:0000256" key="1">
    <source>
        <dbReference type="ARBA" id="ARBA00004651"/>
    </source>
</evidence>
<evidence type="ECO:0000256" key="4">
    <source>
        <dbReference type="ARBA" id="ARBA00022989"/>
    </source>
</evidence>
<gene>
    <name evidence="9" type="ORF">ECRASSUSDP1_LOCUS8444</name>
</gene>
<proteinExistence type="predicted"/>
<keyword evidence="4 7" id="KW-1133">Transmembrane helix</keyword>
<evidence type="ECO:0000256" key="2">
    <source>
        <dbReference type="ARBA" id="ARBA00022475"/>
    </source>
</evidence>
<dbReference type="Pfam" id="PF09335">
    <property type="entry name" value="VTT_dom"/>
    <property type="match status" value="1"/>
</dbReference>
<dbReference type="GO" id="GO:0005886">
    <property type="term" value="C:plasma membrane"/>
    <property type="evidence" value="ECO:0007669"/>
    <property type="project" value="UniProtKB-SubCell"/>
</dbReference>